<comment type="caution">
    <text evidence="2">The sequence shown here is derived from an EMBL/GenBank/DDBJ whole genome shotgun (WGS) entry which is preliminary data.</text>
</comment>
<evidence type="ECO:0000313" key="3">
    <source>
        <dbReference type="Proteomes" id="UP001342314"/>
    </source>
</evidence>
<dbReference type="Proteomes" id="UP001342314">
    <property type="component" value="Unassembled WGS sequence"/>
</dbReference>
<proteinExistence type="predicted"/>
<reference evidence="2 3" key="1">
    <citation type="submission" date="2021-12" db="EMBL/GenBank/DDBJ databases">
        <title>High titer production of polyol ester of fatty acids by Rhodotorula paludigena BS15 towards product separation-free biomass refinery.</title>
        <authorList>
            <person name="Mano J."/>
            <person name="Ono H."/>
            <person name="Tanaka T."/>
            <person name="Naito K."/>
            <person name="Sushida H."/>
            <person name="Ike M."/>
            <person name="Tokuyasu K."/>
            <person name="Kitaoka M."/>
        </authorList>
    </citation>
    <scope>NUCLEOTIDE SEQUENCE [LARGE SCALE GENOMIC DNA]</scope>
    <source>
        <strain evidence="2 3">BS15</strain>
    </source>
</reference>
<evidence type="ECO:0000313" key="2">
    <source>
        <dbReference type="EMBL" id="GJN88580.1"/>
    </source>
</evidence>
<accession>A0AAV5G7V4</accession>
<dbReference type="EMBL" id="BQKY01000003">
    <property type="protein sequence ID" value="GJN88580.1"/>
    <property type="molecule type" value="Genomic_DNA"/>
</dbReference>
<organism evidence="2 3">
    <name type="scientific">Rhodotorula paludigena</name>
    <dbReference type="NCBI Taxonomy" id="86838"/>
    <lineage>
        <taxon>Eukaryota</taxon>
        <taxon>Fungi</taxon>
        <taxon>Dikarya</taxon>
        <taxon>Basidiomycota</taxon>
        <taxon>Pucciniomycotina</taxon>
        <taxon>Microbotryomycetes</taxon>
        <taxon>Sporidiobolales</taxon>
        <taxon>Sporidiobolaceae</taxon>
        <taxon>Rhodotorula</taxon>
    </lineage>
</organism>
<gene>
    <name evidence="2" type="ORF">Rhopal_001546-T1</name>
</gene>
<keyword evidence="3" id="KW-1185">Reference proteome</keyword>
<name>A0AAV5G7V4_9BASI</name>
<feature type="region of interest" description="Disordered" evidence="1">
    <location>
        <begin position="1"/>
        <end position="33"/>
    </location>
</feature>
<sequence>MYEPPPMYSEGQPTEETKRAHQHASADDSPAGNAAAAADVEAVENLAVIRETLYSALADVMVETPSILAMLARGREWTSKAFFASTCLAILSVALTRVDADGVRTVHLGRGSPTVIGLHQTPAYLRPFLGRLVEVSQAVRALAEADDARALQEAFEGIEELTPPKLDRLKERLTLGVGAEETVDSSSQSTDAEVSGLANAINTLALGMTSLPAFRERQAQAFQVLMSVTAL</sequence>
<evidence type="ECO:0000256" key="1">
    <source>
        <dbReference type="SAM" id="MobiDB-lite"/>
    </source>
</evidence>
<protein>
    <submittedName>
        <fullName evidence="2">Uncharacterized protein</fullName>
    </submittedName>
</protein>
<dbReference type="AlphaFoldDB" id="A0AAV5G7V4"/>